<reference evidence="1 2" key="1">
    <citation type="journal article" date="2013" name="Genome Announc.">
        <title>Draft Genome Sequence of Desulfotignum phosphitoxidans DSM 13687 Strain FiPS-3.</title>
        <authorList>
            <person name="Poehlein A."/>
            <person name="Daniel R."/>
            <person name="Simeonova D.D."/>
        </authorList>
    </citation>
    <scope>NUCLEOTIDE SEQUENCE [LARGE SCALE GENOMIC DNA]</scope>
    <source>
        <strain evidence="1 2">DSM 13687</strain>
    </source>
</reference>
<protein>
    <submittedName>
        <fullName evidence="1">PAS/GAF domain-containing protein</fullName>
    </submittedName>
</protein>
<dbReference type="EMBL" id="APJX01000007">
    <property type="protein sequence ID" value="EMS78560.1"/>
    <property type="molecule type" value="Genomic_DNA"/>
</dbReference>
<comment type="caution">
    <text evidence="1">The sequence shown here is derived from an EMBL/GenBank/DDBJ whole genome shotgun (WGS) entry which is preliminary data.</text>
</comment>
<sequence length="103" mass="11472">MPGTFHPHTLLHTDLCTLPGFMCRFFYSRLQMVMKNILMLTEKQPMNPGNPVSAPLAHLLFETDIHLGIRQLQSKHPAAGSGTLFATIKFVATEKGDSQEAIH</sequence>
<evidence type="ECO:0000313" key="2">
    <source>
        <dbReference type="Proteomes" id="UP000014216"/>
    </source>
</evidence>
<organism evidence="1 2">
    <name type="scientific">Desulfotignum phosphitoxidans DSM 13687</name>
    <dbReference type="NCBI Taxonomy" id="1286635"/>
    <lineage>
        <taxon>Bacteria</taxon>
        <taxon>Pseudomonadati</taxon>
        <taxon>Thermodesulfobacteriota</taxon>
        <taxon>Desulfobacteria</taxon>
        <taxon>Desulfobacterales</taxon>
        <taxon>Desulfobacteraceae</taxon>
        <taxon>Desulfotignum</taxon>
    </lineage>
</organism>
<proteinExistence type="predicted"/>
<dbReference type="RefSeq" id="WP_006966988.1">
    <property type="nucleotide sequence ID" value="NZ_APJX01000007.1"/>
</dbReference>
<dbReference type="Proteomes" id="UP000014216">
    <property type="component" value="Unassembled WGS sequence"/>
</dbReference>
<accession>S0FV22</accession>
<gene>
    <name evidence="1" type="ORF">Dpo_7c00300</name>
</gene>
<dbReference type="AlphaFoldDB" id="S0FV22"/>
<keyword evidence="2" id="KW-1185">Reference proteome</keyword>
<evidence type="ECO:0000313" key="1">
    <source>
        <dbReference type="EMBL" id="EMS78560.1"/>
    </source>
</evidence>
<name>S0FV22_9BACT</name>